<dbReference type="Proteomes" id="UP000085678">
    <property type="component" value="Unplaced"/>
</dbReference>
<sequence length="482" mass="54862">MSVLLLCIVVAVPFLALLVLLPIIKNKMTGSGMLGSKDIPGLKSQNTKNGNLDLVKKRGSLHEFLIWLHQQYGPIAKFWLGEQMAVSIASPQLFKETSRMFDRPEVLMHIFKPLFTEHAIPFANKEDGKWRRNTYDPSYSHGSVMRCIAKFQTLAEELVEKWSQTPRGEHIPCRQEAFLFTLKAITQASLGDYFLDEEQIIQFLKAYDVCWYDMEERLTGDIPQPGSEREKKFNNANKYMKERLAAAIDLRRKTPTTEKREMLIDVLIENNIPDDMLQGELISFIIGGFHSSGNLLVWALHFISVYTVVQEKMFQEVKAVLGDTGKVTPDNIAQLVFIRQVMDETLRVAVVAPYAGRYDDEKDVKLGDYVIPAGTPILYALGVVLNDPTCWPNPKKFDPDRFSPEKVSERHPYSFQPFGFAGKRKCPGYRFAYAEVATALANILLRFQVHEVKGQKVKAKYGLVTTPEDEVWITLTERSSNN</sequence>
<protein>
    <submittedName>
        <fullName evidence="4">Cytochrome P450 20A1</fullName>
    </submittedName>
</protein>
<dbReference type="RefSeq" id="XP_013381167.1">
    <property type="nucleotide sequence ID" value="XM_013525713.1"/>
</dbReference>
<dbReference type="PANTHER" id="PTHR24280">
    <property type="entry name" value="CYTOCHROME P450 20A1"/>
    <property type="match status" value="1"/>
</dbReference>
<dbReference type="OrthoDB" id="1470350at2759"/>
<dbReference type="InParanoid" id="A0A1S3H5C4"/>
<dbReference type="InterPro" id="IPR001128">
    <property type="entry name" value="Cyt_P450"/>
</dbReference>
<dbReference type="GeneID" id="106152202"/>
<dbReference type="GO" id="GO:0004497">
    <property type="term" value="F:monooxygenase activity"/>
    <property type="evidence" value="ECO:0007669"/>
    <property type="project" value="InterPro"/>
</dbReference>
<dbReference type="InterPro" id="IPR036396">
    <property type="entry name" value="Cyt_P450_sf"/>
</dbReference>
<dbReference type="STRING" id="7574.A0A1S3H5C4"/>
<dbReference type="PRINTS" id="PR00463">
    <property type="entry name" value="EP450I"/>
</dbReference>
<evidence type="ECO:0000313" key="4">
    <source>
        <dbReference type="RefSeq" id="XP_013381167.1"/>
    </source>
</evidence>
<dbReference type="GO" id="GO:0016705">
    <property type="term" value="F:oxidoreductase activity, acting on paired donors, with incorporation or reduction of molecular oxygen"/>
    <property type="evidence" value="ECO:0007669"/>
    <property type="project" value="InterPro"/>
</dbReference>
<proteinExistence type="inferred from homology"/>
<feature type="binding site" description="axial binding residue" evidence="2">
    <location>
        <position position="426"/>
    </location>
    <ligand>
        <name>heme</name>
        <dbReference type="ChEBI" id="CHEBI:30413"/>
    </ligand>
    <ligandPart>
        <name>Fe</name>
        <dbReference type="ChEBI" id="CHEBI:18248"/>
    </ligandPart>
</feature>
<accession>A0A1S3H5C4</accession>
<reference evidence="4" key="1">
    <citation type="submission" date="2025-08" db="UniProtKB">
        <authorList>
            <consortium name="RefSeq"/>
        </authorList>
    </citation>
    <scope>IDENTIFICATION</scope>
    <source>
        <tissue evidence="4">Gonads</tissue>
    </source>
</reference>
<evidence type="ECO:0000313" key="3">
    <source>
        <dbReference type="Proteomes" id="UP000085678"/>
    </source>
</evidence>
<comment type="cofactor">
    <cofactor evidence="2">
        <name>heme</name>
        <dbReference type="ChEBI" id="CHEBI:30413"/>
    </cofactor>
</comment>
<dbReference type="GO" id="GO:0005506">
    <property type="term" value="F:iron ion binding"/>
    <property type="evidence" value="ECO:0007669"/>
    <property type="project" value="InterPro"/>
</dbReference>
<keyword evidence="2" id="KW-0479">Metal-binding</keyword>
<dbReference type="AlphaFoldDB" id="A0A1S3H5C4"/>
<gene>
    <name evidence="4" type="primary">LOC106152202</name>
</gene>
<organism evidence="3 4">
    <name type="scientific">Lingula anatina</name>
    <name type="common">Brachiopod</name>
    <name type="synonym">Lingula unguis</name>
    <dbReference type="NCBI Taxonomy" id="7574"/>
    <lineage>
        <taxon>Eukaryota</taxon>
        <taxon>Metazoa</taxon>
        <taxon>Spiralia</taxon>
        <taxon>Lophotrochozoa</taxon>
        <taxon>Brachiopoda</taxon>
        <taxon>Linguliformea</taxon>
        <taxon>Lingulata</taxon>
        <taxon>Lingulida</taxon>
        <taxon>Linguloidea</taxon>
        <taxon>Lingulidae</taxon>
        <taxon>Lingula</taxon>
    </lineage>
</organism>
<keyword evidence="2" id="KW-0408">Iron</keyword>
<dbReference type="InterPro" id="IPR002401">
    <property type="entry name" value="Cyt_P450_E_grp-I"/>
</dbReference>
<dbReference type="InterPro" id="IPR052666">
    <property type="entry name" value="CYP450_20A1-like"/>
</dbReference>
<dbReference type="KEGG" id="lak:106152202"/>
<dbReference type="SUPFAM" id="SSF48264">
    <property type="entry name" value="Cytochrome P450"/>
    <property type="match status" value="1"/>
</dbReference>
<evidence type="ECO:0000256" key="1">
    <source>
        <dbReference type="ARBA" id="ARBA00010617"/>
    </source>
</evidence>
<name>A0A1S3H5C4_LINAN</name>
<dbReference type="GO" id="GO:0020037">
    <property type="term" value="F:heme binding"/>
    <property type="evidence" value="ECO:0007669"/>
    <property type="project" value="InterPro"/>
</dbReference>
<keyword evidence="3" id="KW-1185">Reference proteome</keyword>
<dbReference type="GO" id="GO:0016020">
    <property type="term" value="C:membrane"/>
    <property type="evidence" value="ECO:0007669"/>
    <property type="project" value="TreeGrafter"/>
</dbReference>
<evidence type="ECO:0000256" key="2">
    <source>
        <dbReference type="PIRSR" id="PIRSR602401-1"/>
    </source>
</evidence>
<comment type="similarity">
    <text evidence="1">Belongs to the cytochrome P450 family.</text>
</comment>
<keyword evidence="2" id="KW-0349">Heme</keyword>
<dbReference type="Pfam" id="PF00067">
    <property type="entry name" value="p450"/>
    <property type="match status" value="1"/>
</dbReference>
<dbReference type="PANTHER" id="PTHR24280:SF4">
    <property type="entry name" value="CYTOCHROME P450 20A1"/>
    <property type="match status" value="1"/>
</dbReference>
<dbReference type="Gene3D" id="1.10.630.10">
    <property type="entry name" value="Cytochrome P450"/>
    <property type="match status" value="1"/>
</dbReference>